<protein>
    <submittedName>
        <fullName evidence="1 2">Uncharacterized protein</fullName>
    </submittedName>
</protein>
<accession>A0A2K1LBJ5</accession>
<dbReference type="Gramene" id="Pp3c1_39420V3.1">
    <property type="protein sequence ID" value="Pp3c1_39420V3.1"/>
    <property type="gene ID" value="Pp3c1_39420"/>
</dbReference>
<dbReference type="EnsemblPlants" id="Pp3c1_39420V3.1">
    <property type="protein sequence ID" value="Pp3c1_39420V3.1"/>
    <property type="gene ID" value="Pp3c1_39420"/>
</dbReference>
<dbReference type="Proteomes" id="UP000006727">
    <property type="component" value="Chromosome 1"/>
</dbReference>
<proteinExistence type="predicted"/>
<name>A0A2K1LBJ5_PHYPA</name>
<reference evidence="2" key="3">
    <citation type="submission" date="2020-12" db="UniProtKB">
        <authorList>
            <consortium name="EnsemblPlants"/>
        </authorList>
    </citation>
    <scope>IDENTIFICATION</scope>
</reference>
<evidence type="ECO:0000313" key="3">
    <source>
        <dbReference type="Proteomes" id="UP000006727"/>
    </source>
</evidence>
<dbReference type="EMBL" id="ABEU02000001">
    <property type="protein sequence ID" value="PNR63396.1"/>
    <property type="molecule type" value="Genomic_DNA"/>
</dbReference>
<dbReference type="AlphaFoldDB" id="A0A2K1LBJ5"/>
<evidence type="ECO:0000313" key="2">
    <source>
        <dbReference type="EnsemblPlants" id="Pp3c1_39420V3.1"/>
    </source>
</evidence>
<organism evidence="1">
    <name type="scientific">Physcomitrium patens</name>
    <name type="common">Spreading-leaved earth moss</name>
    <name type="synonym">Physcomitrella patens</name>
    <dbReference type="NCBI Taxonomy" id="3218"/>
    <lineage>
        <taxon>Eukaryota</taxon>
        <taxon>Viridiplantae</taxon>
        <taxon>Streptophyta</taxon>
        <taxon>Embryophyta</taxon>
        <taxon>Bryophyta</taxon>
        <taxon>Bryophytina</taxon>
        <taxon>Bryopsida</taxon>
        <taxon>Funariidae</taxon>
        <taxon>Funariales</taxon>
        <taxon>Funariaceae</taxon>
        <taxon>Physcomitrium</taxon>
    </lineage>
</organism>
<evidence type="ECO:0000313" key="1">
    <source>
        <dbReference type="EMBL" id="PNR63396.1"/>
    </source>
</evidence>
<sequence length="60" mass="6923">MGGSWDDSWAVDAHPGCATSFQVAFGGTPNLIQQWPTVSWNWAEIVEWIFWTHPFLKDYH</sequence>
<keyword evidence="3" id="KW-1185">Reference proteome</keyword>
<reference evidence="1 3" key="2">
    <citation type="journal article" date="2018" name="Plant J.">
        <title>The Physcomitrella patens chromosome-scale assembly reveals moss genome structure and evolution.</title>
        <authorList>
            <person name="Lang D."/>
            <person name="Ullrich K.K."/>
            <person name="Murat F."/>
            <person name="Fuchs J."/>
            <person name="Jenkins J."/>
            <person name="Haas F.B."/>
            <person name="Piednoel M."/>
            <person name="Gundlach H."/>
            <person name="Van Bel M."/>
            <person name="Meyberg R."/>
            <person name="Vives C."/>
            <person name="Morata J."/>
            <person name="Symeonidi A."/>
            <person name="Hiss M."/>
            <person name="Muchero W."/>
            <person name="Kamisugi Y."/>
            <person name="Saleh O."/>
            <person name="Blanc G."/>
            <person name="Decker E.L."/>
            <person name="van Gessel N."/>
            <person name="Grimwood J."/>
            <person name="Hayes R.D."/>
            <person name="Graham S.W."/>
            <person name="Gunter L.E."/>
            <person name="McDaniel S.F."/>
            <person name="Hoernstein S.N.W."/>
            <person name="Larsson A."/>
            <person name="Li F.W."/>
            <person name="Perroud P.F."/>
            <person name="Phillips J."/>
            <person name="Ranjan P."/>
            <person name="Rokshar D.S."/>
            <person name="Rothfels C.J."/>
            <person name="Schneider L."/>
            <person name="Shu S."/>
            <person name="Stevenson D.W."/>
            <person name="Thummler F."/>
            <person name="Tillich M."/>
            <person name="Villarreal Aguilar J.C."/>
            <person name="Widiez T."/>
            <person name="Wong G.K."/>
            <person name="Wymore A."/>
            <person name="Zhang Y."/>
            <person name="Zimmer A.D."/>
            <person name="Quatrano R.S."/>
            <person name="Mayer K.F.X."/>
            <person name="Goodstein D."/>
            <person name="Casacuberta J.M."/>
            <person name="Vandepoele K."/>
            <person name="Reski R."/>
            <person name="Cuming A.C."/>
            <person name="Tuskan G.A."/>
            <person name="Maumus F."/>
            <person name="Salse J."/>
            <person name="Schmutz J."/>
            <person name="Rensing S.A."/>
        </authorList>
    </citation>
    <scope>NUCLEOTIDE SEQUENCE [LARGE SCALE GENOMIC DNA]</scope>
    <source>
        <strain evidence="2 3">cv. Gransden 2004</strain>
    </source>
</reference>
<dbReference type="InParanoid" id="A0A2K1LBJ5"/>
<gene>
    <name evidence="1" type="ORF">PHYPA_001822</name>
</gene>
<reference evidence="1 3" key="1">
    <citation type="journal article" date="2008" name="Science">
        <title>The Physcomitrella genome reveals evolutionary insights into the conquest of land by plants.</title>
        <authorList>
            <person name="Rensing S."/>
            <person name="Lang D."/>
            <person name="Zimmer A."/>
            <person name="Terry A."/>
            <person name="Salamov A."/>
            <person name="Shapiro H."/>
            <person name="Nishiyama T."/>
            <person name="Perroud P.-F."/>
            <person name="Lindquist E."/>
            <person name="Kamisugi Y."/>
            <person name="Tanahashi T."/>
            <person name="Sakakibara K."/>
            <person name="Fujita T."/>
            <person name="Oishi K."/>
            <person name="Shin-I T."/>
            <person name="Kuroki Y."/>
            <person name="Toyoda A."/>
            <person name="Suzuki Y."/>
            <person name="Hashimoto A."/>
            <person name="Yamaguchi K."/>
            <person name="Sugano A."/>
            <person name="Kohara Y."/>
            <person name="Fujiyama A."/>
            <person name="Anterola A."/>
            <person name="Aoki S."/>
            <person name="Ashton N."/>
            <person name="Barbazuk W.B."/>
            <person name="Barker E."/>
            <person name="Bennetzen J."/>
            <person name="Bezanilla M."/>
            <person name="Blankenship R."/>
            <person name="Cho S.H."/>
            <person name="Dutcher S."/>
            <person name="Estelle M."/>
            <person name="Fawcett J.A."/>
            <person name="Gundlach H."/>
            <person name="Hanada K."/>
            <person name="Heyl A."/>
            <person name="Hicks K.A."/>
            <person name="Hugh J."/>
            <person name="Lohr M."/>
            <person name="Mayer K."/>
            <person name="Melkozernov A."/>
            <person name="Murata T."/>
            <person name="Nelson D."/>
            <person name="Pils B."/>
            <person name="Prigge M."/>
            <person name="Reiss B."/>
            <person name="Renner T."/>
            <person name="Rombauts S."/>
            <person name="Rushton P."/>
            <person name="Sanderfoot A."/>
            <person name="Schween G."/>
            <person name="Shiu S.-H."/>
            <person name="Stueber K."/>
            <person name="Theodoulou F.L."/>
            <person name="Tu H."/>
            <person name="Van de Peer Y."/>
            <person name="Verrier P.J."/>
            <person name="Waters E."/>
            <person name="Wood A."/>
            <person name="Yang L."/>
            <person name="Cove D."/>
            <person name="Cuming A."/>
            <person name="Hasebe M."/>
            <person name="Lucas S."/>
            <person name="Mishler D.B."/>
            <person name="Reski R."/>
            <person name="Grigoriev I."/>
            <person name="Quatrano R.S."/>
            <person name="Boore J.L."/>
        </authorList>
    </citation>
    <scope>NUCLEOTIDE SEQUENCE [LARGE SCALE GENOMIC DNA]</scope>
    <source>
        <strain evidence="2 3">cv. Gransden 2004</strain>
    </source>
</reference>